<name>A0ACC2C8B8_DIPCM</name>
<dbReference type="Proteomes" id="UP001162992">
    <property type="component" value="Chromosome 11"/>
</dbReference>
<gene>
    <name evidence="1" type="ORF">O6H91_11G039500</name>
</gene>
<dbReference type="EMBL" id="CM055102">
    <property type="protein sequence ID" value="KAJ7538246.1"/>
    <property type="molecule type" value="Genomic_DNA"/>
</dbReference>
<accession>A0ACC2C8B8</accession>
<keyword evidence="2" id="KW-1185">Reference proteome</keyword>
<comment type="caution">
    <text evidence="1">The sequence shown here is derived from an EMBL/GenBank/DDBJ whole genome shotgun (WGS) entry which is preliminary data.</text>
</comment>
<evidence type="ECO:0000313" key="2">
    <source>
        <dbReference type="Proteomes" id="UP001162992"/>
    </source>
</evidence>
<sequence length="622" mass="68320">MGACCSDAAGGNYSGGHADNNYMNGDSEVSNIIPSLSGSRGLPSYVQLQLSASNLRVNDCSQKADSMVVAYVKKKDGSWEEIGRTEVVANSLDPVWVTNVERTYSFEENQQLMFRVYHVDFKFSGTPTENLPLSEQVLLGEVECLLAEVITTRQPLTKEIQKPKEQSETDGNSQHLGTLVIKVQETVHSKSLVEIGFHCSELDNKELFSKSDPFLKVSRFTGYGNPLQVYQTEVKANNIHPTWRPMKATLQHLCSGDMDRPLKIECYDFNSSGKHDIVGSVQLSLKELQEMAETCNDVELKRVLDGKVGGKLCVQSFTINTYNTFLDYIFDGYELSFMVGVDFTASNGNPLQQDSLHYIDPSGKLNVYQNVIQAFADIISVYDTSKQFYAWGFGGRPIDGPVSHCFALNGKVATAAEVTGIPGIMHAYSQALRHVALAGPTLFAPVINMAASIASEYLSQEKKRYFVLLIITDGVITDSGPSITALVKASTLPLSVFIVGVGGADFSEMEILDSEKHGMVTPDGQLAVRDIVHFVAMRGDLLNAAALSKALLAELPRQFLAYMDLKRRREENDNSQENRKLMPTSSRVATVLGPDSSPIQLRAEAWISKVDLDLCSKGIVIS</sequence>
<evidence type="ECO:0000313" key="1">
    <source>
        <dbReference type="EMBL" id="KAJ7538246.1"/>
    </source>
</evidence>
<protein>
    <submittedName>
        <fullName evidence="1">Uncharacterized protein</fullName>
    </submittedName>
</protein>
<reference evidence="2" key="1">
    <citation type="journal article" date="2024" name="Proc. Natl. Acad. Sci. U.S.A.">
        <title>Extraordinary preservation of gene collinearity over three hundred million years revealed in homosporous lycophytes.</title>
        <authorList>
            <person name="Li C."/>
            <person name="Wickell D."/>
            <person name="Kuo L.Y."/>
            <person name="Chen X."/>
            <person name="Nie B."/>
            <person name="Liao X."/>
            <person name="Peng D."/>
            <person name="Ji J."/>
            <person name="Jenkins J."/>
            <person name="Williams M."/>
            <person name="Shu S."/>
            <person name="Plott C."/>
            <person name="Barry K."/>
            <person name="Rajasekar S."/>
            <person name="Grimwood J."/>
            <person name="Han X."/>
            <person name="Sun S."/>
            <person name="Hou Z."/>
            <person name="He W."/>
            <person name="Dai G."/>
            <person name="Sun C."/>
            <person name="Schmutz J."/>
            <person name="Leebens-Mack J.H."/>
            <person name="Li F.W."/>
            <person name="Wang L."/>
        </authorList>
    </citation>
    <scope>NUCLEOTIDE SEQUENCE [LARGE SCALE GENOMIC DNA]</scope>
    <source>
        <strain evidence="2">cv. PW_Plant_1</strain>
    </source>
</reference>
<proteinExistence type="predicted"/>
<organism evidence="1 2">
    <name type="scientific">Diphasiastrum complanatum</name>
    <name type="common">Issler's clubmoss</name>
    <name type="synonym">Lycopodium complanatum</name>
    <dbReference type="NCBI Taxonomy" id="34168"/>
    <lineage>
        <taxon>Eukaryota</taxon>
        <taxon>Viridiplantae</taxon>
        <taxon>Streptophyta</taxon>
        <taxon>Embryophyta</taxon>
        <taxon>Tracheophyta</taxon>
        <taxon>Lycopodiopsida</taxon>
        <taxon>Lycopodiales</taxon>
        <taxon>Lycopodiaceae</taxon>
        <taxon>Lycopodioideae</taxon>
        <taxon>Diphasiastrum</taxon>
    </lineage>
</organism>